<dbReference type="Proteomes" id="UP001174934">
    <property type="component" value="Unassembled WGS sequence"/>
</dbReference>
<reference evidence="1" key="1">
    <citation type="submission" date="2023-06" db="EMBL/GenBank/DDBJ databases">
        <title>Genome-scale phylogeny and comparative genomics of the fungal order Sordariales.</title>
        <authorList>
            <consortium name="Lawrence Berkeley National Laboratory"/>
            <person name="Hensen N."/>
            <person name="Bonometti L."/>
            <person name="Westerberg I."/>
            <person name="Brannstrom I.O."/>
            <person name="Guillou S."/>
            <person name="Cros-Aarteil S."/>
            <person name="Calhoun S."/>
            <person name="Haridas S."/>
            <person name="Kuo A."/>
            <person name="Mondo S."/>
            <person name="Pangilinan J."/>
            <person name="Riley R."/>
            <person name="LaButti K."/>
            <person name="Andreopoulos B."/>
            <person name="Lipzen A."/>
            <person name="Chen C."/>
            <person name="Yanf M."/>
            <person name="Daum C."/>
            <person name="Ng V."/>
            <person name="Clum A."/>
            <person name="Steindorff A."/>
            <person name="Ohm R."/>
            <person name="Martin F."/>
            <person name="Silar P."/>
            <person name="Natvig D."/>
            <person name="Lalanne C."/>
            <person name="Gautier V."/>
            <person name="Ament-velasquez S.L."/>
            <person name="Kruys A."/>
            <person name="Hutchinson M.I."/>
            <person name="Powell A.J."/>
            <person name="Barry K."/>
            <person name="Miller A.N."/>
            <person name="Grigoriev I.V."/>
            <person name="Debuchy R."/>
            <person name="Gladieux P."/>
            <person name="Thoren M.H."/>
            <person name="Johannesson H."/>
        </authorList>
    </citation>
    <scope>NUCLEOTIDE SEQUENCE</scope>
    <source>
        <strain evidence="1">SMH3391-2</strain>
    </source>
</reference>
<organism evidence="1 2">
    <name type="scientific">Bombardia bombarda</name>
    <dbReference type="NCBI Taxonomy" id="252184"/>
    <lineage>
        <taxon>Eukaryota</taxon>
        <taxon>Fungi</taxon>
        <taxon>Dikarya</taxon>
        <taxon>Ascomycota</taxon>
        <taxon>Pezizomycotina</taxon>
        <taxon>Sordariomycetes</taxon>
        <taxon>Sordariomycetidae</taxon>
        <taxon>Sordariales</taxon>
        <taxon>Lasiosphaeriaceae</taxon>
        <taxon>Bombardia</taxon>
    </lineage>
</organism>
<gene>
    <name evidence="1" type="ORF">B0T17DRAFT_85336</name>
</gene>
<evidence type="ECO:0000313" key="1">
    <source>
        <dbReference type="EMBL" id="KAK0636595.1"/>
    </source>
</evidence>
<dbReference type="AlphaFoldDB" id="A0AA39XMX4"/>
<proteinExistence type="predicted"/>
<comment type="caution">
    <text evidence="1">The sequence shown here is derived from an EMBL/GenBank/DDBJ whole genome shotgun (WGS) entry which is preliminary data.</text>
</comment>
<sequence>MAAQKRSISNRIKDVLNYSLDGITWAIEQPSGYWALGPHYTISDGCYTTIDEFQFSSSITRVFTG</sequence>
<keyword evidence="2" id="KW-1185">Reference proteome</keyword>
<evidence type="ECO:0000313" key="2">
    <source>
        <dbReference type="Proteomes" id="UP001174934"/>
    </source>
</evidence>
<accession>A0AA39XMX4</accession>
<dbReference type="EMBL" id="JAULSR010000001">
    <property type="protein sequence ID" value="KAK0636595.1"/>
    <property type="molecule type" value="Genomic_DNA"/>
</dbReference>
<protein>
    <submittedName>
        <fullName evidence="1">Uncharacterized protein</fullName>
    </submittedName>
</protein>
<name>A0AA39XMX4_9PEZI</name>